<reference evidence="1" key="2">
    <citation type="journal article" date="2007" name="Science">
        <title>Draft genome sequence of the sexually transmitted pathogen Trichomonas vaginalis.</title>
        <authorList>
            <person name="Carlton J.M."/>
            <person name="Hirt R.P."/>
            <person name="Silva J.C."/>
            <person name="Delcher A.L."/>
            <person name="Schatz M."/>
            <person name="Zhao Q."/>
            <person name="Wortman J.R."/>
            <person name="Bidwell S.L."/>
            <person name="Alsmark U.C.M."/>
            <person name="Besteiro S."/>
            <person name="Sicheritz-Ponten T."/>
            <person name="Noel C.J."/>
            <person name="Dacks J.B."/>
            <person name="Foster P.G."/>
            <person name="Simillion C."/>
            <person name="Van de Peer Y."/>
            <person name="Miranda-Saavedra D."/>
            <person name="Barton G.J."/>
            <person name="Westrop G.D."/>
            <person name="Mueller S."/>
            <person name="Dessi D."/>
            <person name="Fiori P.L."/>
            <person name="Ren Q."/>
            <person name="Paulsen I."/>
            <person name="Zhang H."/>
            <person name="Bastida-Corcuera F.D."/>
            <person name="Simoes-Barbosa A."/>
            <person name="Brown M.T."/>
            <person name="Hayes R.D."/>
            <person name="Mukherjee M."/>
            <person name="Okumura C.Y."/>
            <person name="Schneider R."/>
            <person name="Smith A.J."/>
            <person name="Vanacova S."/>
            <person name="Villalvazo M."/>
            <person name="Haas B.J."/>
            <person name="Pertea M."/>
            <person name="Feldblyum T.V."/>
            <person name="Utterback T.R."/>
            <person name="Shu C.L."/>
            <person name="Osoegawa K."/>
            <person name="de Jong P.J."/>
            <person name="Hrdy I."/>
            <person name="Horvathova L."/>
            <person name="Zubacova Z."/>
            <person name="Dolezal P."/>
            <person name="Malik S.B."/>
            <person name="Logsdon J.M. Jr."/>
            <person name="Henze K."/>
            <person name="Gupta A."/>
            <person name="Wang C.C."/>
            <person name="Dunne R.L."/>
            <person name="Upcroft J.A."/>
            <person name="Upcroft P."/>
            <person name="White O."/>
            <person name="Salzberg S.L."/>
            <person name="Tang P."/>
            <person name="Chiu C.-H."/>
            <person name="Lee Y.-S."/>
            <person name="Embley T.M."/>
            <person name="Coombs G.H."/>
            <person name="Mottram J.C."/>
            <person name="Tachezy J."/>
            <person name="Fraser-Liggett C.M."/>
            <person name="Johnson P.J."/>
        </authorList>
    </citation>
    <scope>NUCLEOTIDE SEQUENCE [LARGE SCALE GENOMIC DNA]</scope>
    <source>
        <strain evidence="1">G3</strain>
    </source>
</reference>
<accession>A2EJ22</accession>
<dbReference type="VEuPathDB" id="TrichDB:TVAG_139550"/>
<evidence type="ECO:0000313" key="1">
    <source>
        <dbReference type="EMBL" id="EAY07325.1"/>
    </source>
</evidence>
<dbReference type="KEGG" id="tva:4765214"/>
<dbReference type="InParanoid" id="A2EJ22"/>
<evidence type="ECO:0008006" key="3">
    <source>
        <dbReference type="Google" id="ProtNLM"/>
    </source>
</evidence>
<reference evidence="1" key="1">
    <citation type="submission" date="2006-10" db="EMBL/GenBank/DDBJ databases">
        <authorList>
            <person name="Amadeo P."/>
            <person name="Zhao Q."/>
            <person name="Wortman J."/>
            <person name="Fraser-Liggett C."/>
            <person name="Carlton J."/>
        </authorList>
    </citation>
    <scope>NUCLEOTIDE SEQUENCE</scope>
    <source>
        <strain evidence="1">G3</strain>
    </source>
</reference>
<name>A2EJ22_TRIV3</name>
<dbReference type="SMR" id="A2EJ22"/>
<organism evidence="1 2">
    <name type="scientific">Trichomonas vaginalis (strain ATCC PRA-98 / G3)</name>
    <dbReference type="NCBI Taxonomy" id="412133"/>
    <lineage>
        <taxon>Eukaryota</taxon>
        <taxon>Metamonada</taxon>
        <taxon>Parabasalia</taxon>
        <taxon>Trichomonadida</taxon>
        <taxon>Trichomonadidae</taxon>
        <taxon>Trichomonas</taxon>
    </lineage>
</organism>
<protein>
    <recommendedName>
        <fullName evidence="3">SMP-LTD domain-containing protein</fullName>
    </recommendedName>
</protein>
<dbReference type="EMBL" id="DS113402">
    <property type="protein sequence ID" value="EAY07325.1"/>
    <property type="molecule type" value="Genomic_DNA"/>
</dbReference>
<proteinExistence type="predicted"/>
<dbReference type="AlphaFoldDB" id="A2EJ22"/>
<keyword evidence="2" id="KW-1185">Reference proteome</keyword>
<sequence length="187" mass="21088">MELQSKPVTESTDWLNFSIERFMEIVDSPEGLEKLSNAISNAMAPNYFKLNSIGSNPIISHISTLKMKEADDIRIAVPITLDIGPSFDVGFNCKNLILKIDVIKLKTTLLLTWLGNSDTCIELTFVDGFDIDFYLSVKLFHFLTFTLSEIPILGAIIKALGTLFIQRQVIKINLPKPVTRESLQQFY</sequence>
<dbReference type="Proteomes" id="UP000001542">
    <property type="component" value="Unassembled WGS sequence"/>
</dbReference>
<dbReference type="RefSeq" id="XP_001319548.1">
    <property type="nucleotide sequence ID" value="XM_001319513.1"/>
</dbReference>
<dbReference type="VEuPathDB" id="TrichDB:TVAGG3_0609700"/>
<gene>
    <name evidence="1" type="ORF">TVAG_139550</name>
</gene>
<evidence type="ECO:0000313" key="2">
    <source>
        <dbReference type="Proteomes" id="UP000001542"/>
    </source>
</evidence>